<proteinExistence type="predicted"/>
<gene>
    <name evidence="1" type="ORF">S01H4_01617</name>
</gene>
<sequence length="58" mass="7200">MKQKSYFYKLFGIKNIIIQIFRIQNIIIDSFIFVKLAIRIEYRVKKEKENKLKDKFKE</sequence>
<reference evidence="1" key="1">
    <citation type="journal article" date="2014" name="Front. Microbiol.">
        <title>High frequency of phylogenetically diverse reductive dehalogenase-homologous genes in deep subseafloor sedimentary metagenomes.</title>
        <authorList>
            <person name="Kawai M."/>
            <person name="Futagami T."/>
            <person name="Toyoda A."/>
            <person name="Takaki Y."/>
            <person name="Nishi S."/>
            <person name="Hori S."/>
            <person name="Arai W."/>
            <person name="Tsubouchi T."/>
            <person name="Morono Y."/>
            <person name="Uchiyama I."/>
            <person name="Ito T."/>
            <person name="Fujiyama A."/>
            <person name="Inagaki F."/>
            <person name="Takami H."/>
        </authorList>
    </citation>
    <scope>NUCLEOTIDE SEQUENCE</scope>
    <source>
        <strain evidence="1">Expedition CK06-06</strain>
    </source>
</reference>
<name>X1BDT4_9ZZZZ</name>
<dbReference type="AlphaFoldDB" id="X1BDT4"/>
<accession>X1BDT4</accession>
<organism evidence="1">
    <name type="scientific">marine sediment metagenome</name>
    <dbReference type="NCBI Taxonomy" id="412755"/>
    <lineage>
        <taxon>unclassified sequences</taxon>
        <taxon>metagenomes</taxon>
        <taxon>ecological metagenomes</taxon>
    </lineage>
</organism>
<comment type="caution">
    <text evidence="1">The sequence shown here is derived from an EMBL/GenBank/DDBJ whole genome shotgun (WGS) entry which is preliminary data.</text>
</comment>
<dbReference type="EMBL" id="BART01000303">
    <property type="protein sequence ID" value="GAG70151.1"/>
    <property type="molecule type" value="Genomic_DNA"/>
</dbReference>
<evidence type="ECO:0000313" key="1">
    <source>
        <dbReference type="EMBL" id="GAG70151.1"/>
    </source>
</evidence>
<protein>
    <submittedName>
        <fullName evidence="1">Uncharacterized protein</fullName>
    </submittedName>
</protein>